<keyword evidence="7" id="KW-1185">Reference proteome</keyword>
<dbReference type="Gene3D" id="1.10.357.10">
    <property type="entry name" value="Tetracycline Repressor, domain 2"/>
    <property type="match status" value="1"/>
</dbReference>
<dbReference type="InterPro" id="IPR009057">
    <property type="entry name" value="Homeodomain-like_sf"/>
</dbReference>
<proteinExistence type="predicted"/>
<accession>A0ABQ2B696</accession>
<keyword evidence="2 4" id="KW-0238">DNA-binding</keyword>
<name>A0ABQ2B696_9MICO</name>
<dbReference type="Pfam" id="PF17937">
    <property type="entry name" value="TetR_C_28"/>
    <property type="match status" value="1"/>
</dbReference>
<dbReference type="PANTHER" id="PTHR30055:SF234">
    <property type="entry name" value="HTH-TYPE TRANSCRIPTIONAL REGULATOR BETI"/>
    <property type="match status" value="1"/>
</dbReference>
<feature type="DNA-binding region" description="H-T-H motif" evidence="4">
    <location>
        <begin position="28"/>
        <end position="47"/>
    </location>
</feature>
<dbReference type="PROSITE" id="PS50977">
    <property type="entry name" value="HTH_TETR_2"/>
    <property type="match status" value="1"/>
</dbReference>
<evidence type="ECO:0000256" key="1">
    <source>
        <dbReference type="ARBA" id="ARBA00023015"/>
    </source>
</evidence>
<sequence length="182" mass="19006">MPPPPAARAKVLHAYAEILVASGERAATLEAVAEQAGVSKGGLLYHFPSKEALAEGLVEHLRELTAADVAAMRGAPEGAVDYLLRTSTVVDGEFELVYLAVSRLSQGLHPQAAAVIDEAQEAWTDAVRDDVGDPVLARAVALMSEGLYALATTGSRSLDPTELDDLLALVHDVAAARRGADA</sequence>
<evidence type="ECO:0000259" key="5">
    <source>
        <dbReference type="PROSITE" id="PS50977"/>
    </source>
</evidence>
<dbReference type="PANTHER" id="PTHR30055">
    <property type="entry name" value="HTH-TYPE TRANSCRIPTIONAL REGULATOR RUTR"/>
    <property type="match status" value="1"/>
</dbReference>
<keyword evidence="3" id="KW-0804">Transcription</keyword>
<comment type="caution">
    <text evidence="6">The sequence shown here is derived from an EMBL/GenBank/DDBJ whole genome shotgun (WGS) entry which is preliminary data.</text>
</comment>
<evidence type="ECO:0000256" key="2">
    <source>
        <dbReference type="ARBA" id="ARBA00023125"/>
    </source>
</evidence>
<reference evidence="7" key="1">
    <citation type="journal article" date="2019" name="Int. J. Syst. Evol. Microbiol.">
        <title>The Global Catalogue of Microorganisms (GCM) 10K type strain sequencing project: providing services to taxonomists for standard genome sequencing and annotation.</title>
        <authorList>
            <consortium name="The Broad Institute Genomics Platform"/>
            <consortium name="The Broad Institute Genome Sequencing Center for Infectious Disease"/>
            <person name="Wu L."/>
            <person name="Ma J."/>
        </authorList>
    </citation>
    <scope>NUCLEOTIDE SEQUENCE [LARGE SCALE GENOMIC DNA]</scope>
    <source>
        <strain evidence="7">CCM 8653</strain>
    </source>
</reference>
<evidence type="ECO:0000313" key="6">
    <source>
        <dbReference type="EMBL" id="GGI06433.1"/>
    </source>
</evidence>
<gene>
    <name evidence="6" type="ORF">GCM10007368_11140</name>
</gene>
<feature type="domain" description="HTH tetR-type" evidence="5">
    <location>
        <begin position="5"/>
        <end position="65"/>
    </location>
</feature>
<evidence type="ECO:0000313" key="7">
    <source>
        <dbReference type="Proteomes" id="UP000632535"/>
    </source>
</evidence>
<dbReference type="SUPFAM" id="SSF46689">
    <property type="entry name" value="Homeodomain-like"/>
    <property type="match status" value="1"/>
</dbReference>
<evidence type="ECO:0000256" key="3">
    <source>
        <dbReference type="ARBA" id="ARBA00023163"/>
    </source>
</evidence>
<dbReference type="InterPro" id="IPR041479">
    <property type="entry name" value="TetR_CgmR_C"/>
</dbReference>
<dbReference type="PRINTS" id="PR00455">
    <property type="entry name" value="HTHTETR"/>
</dbReference>
<keyword evidence="1" id="KW-0805">Transcription regulation</keyword>
<protein>
    <submittedName>
        <fullName evidence="6">TetR family transcriptional regulator</fullName>
    </submittedName>
</protein>
<dbReference type="EMBL" id="BMDG01000003">
    <property type="protein sequence ID" value="GGI06433.1"/>
    <property type="molecule type" value="Genomic_DNA"/>
</dbReference>
<dbReference type="Proteomes" id="UP000632535">
    <property type="component" value="Unassembled WGS sequence"/>
</dbReference>
<organism evidence="6 7">
    <name type="scientific">Isoptericola cucumis</name>
    <dbReference type="NCBI Taxonomy" id="1776856"/>
    <lineage>
        <taxon>Bacteria</taxon>
        <taxon>Bacillati</taxon>
        <taxon>Actinomycetota</taxon>
        <taxon>Actinomycetes</taxon>
        <taxon>Micrococcales</taxon>
        <taxon>Promicromonosporaceae</taxon>
        <taxon>Isoptericola</taxon>
    </lineage>
</organism>
<dbReference type="InterPro" id="IPR050109">
    <property type="entry name" value="HTH-type_TetR-like_transc_reg"/>
</dbReference>
<dbReference type="RefSeq" id="WP_188522665.1">
    <property type="nucleotide sequence ID" value="NZ_BMDG01000003.1"/>
</dbReference>
<dbReference type="Pfam" id="PF00440">
    <property type="entry name" value="TetR_N"/>
    <property type="match status" value="1"/>
</dbReference>
<evidence type="ECO:0000256" key="4">
    <source>
        <dbReference type="PROSITE-ProRule" id="PRU00335"/>
    </source>
</evidence>
<dbReference type="InterPro" id="IPR001647">
    <property type="entry name" value="HTH_TetR"/>
</dbReference>